<name>A0A1A8EDX3_NOTKA</name>
<sequence>IWNQTCNQMTCSLTDFQDAKPMSAPDDLMTDSSACDNGPAPP</sequence>
<organism evidence="2">
    <name type="scientific">Nothobranchius kadleci</name>
    <name type="common">African annual killifish</name>
    <dbReference type="NCBI Taxonomy" id="1051664"/>
    <lineage>
        <taxon>Eukaryota</taxon>
        <taxon>Metazoa</taxon>
        <taxon>Chordata</taxon>
        <taxon>Craniata</taxon>
        <taxon>Vertebrata</taxon>
        <taxon>Euteleostomi</taxon>
        <taxon>Actinopterygii</taxon>
        <taxon>Neopterygii</taxon>
        <taxon>Teleostei</taxon>
        <taxon>Neoteleostei</taxon>
        <taxon>Acanthomorphata</taxon>
        <taxon>Ovalentaria</taxon>
        <taxon>Atherinomorphae</taxon>
        <taxon>Cyprinodontiformes</taxon>
        <taxon>Nothobranchiidae</taxon>
        <taxon>Nothobranchius</taxon>
    </lineage>
</organism>
<reference evidence="2" key="1">
    <citation type="submission" date="2016-05" db="EMBL/GenBank/DDBJ databases">
        <authorList>
            <person name="Lavstsen T."/>
            <person name="Jespersen J.S."/>
        </authorList>
    </citation>
    <scope>NUCLEOTIDE SEQUENCE</scope>
    <source>
        <tissue evidence="2">Brain</tissue>
    </source>
</reference>
<dbReference type="AlphaFoldDB" id="A0A1A8EDX3"/>
<feature type="non-terminal residue" evidence="2">
    <location>
        <position position="1"/>
    </location>
</feature>
<dbReference type="EMBL" id="HADZ01008574">
    <property type="protein sequence ID" value="SBP72515.1"/>
    <property type="molecule type" value="Transcribed_RNA"/>
</dbReference>
<proteinExistence type="predicted"/>
<evidence type="ECO:0000313" key="2">
    <source>
        <dbReference type="EMBL" id="SBQ44113.1"/>
    </source>
</evidence>
<feature type="non-terminal residue" evidence="2">
    <location>
        <position position="42"/>
    </location>
</feature>
<dbReference type="EMBL" id="HAEA01015633">
    <property type="protein sequence ID" value="SBQ44113.1"/>
    <property type="molecule type" value="Transcribed_RNA"/>
</dbReference>
<accession>A0A1A8EDX3</accession>
<protein>
    <submittedName>
        <fullName evidence="2">Uncharacterized protein</fullName>
    </submittedName>
</protein>
<gene>
    <name evidence="2" type="primary">Nfu_g_1_014784</name>
</gene>
<feature type="region of interest" description="Disordered" evidence="1">
    <location>
        <begin position="19"/>
        <end position="42"/>
    </location>
</feature>
<evidence type="ECO:0000256" key="1">
    <source>
        <dbReference type="SAM" id="MobiDB-lite"/>
    </source>
</evidence>
<reference evidence="2" key="2">
    <citation type="submission" date="2016-06" db="EMBL/GenBank/DDBJ databases">
        <title>The genome of a short-lived fish provides insights into sex chromosome evolution and the genetic control of aging.</title>
        <authorList>
            <person name="Reichwald K."/>
            <person name="Felder M."/>
            <person name="Petzold A."/>
            <person name="Koch P."/>
            <person name="Groth M."/>
            <person name="Platzer M."/>
        </authorList>
    </citation>
    <scope>NUCLEOTIDE SEQUENCE</scope>
    <source>
        <tissue evidence="2">Brain</tissue>
    </source>
</reference>